<dbReference type="RefSeq" id="WP_275418420.1">
    <property type="nucleotide sequence ID" value="NZ_CP106878.1"/>
</dbReference>
<dbReference type="InterPro" id="IPR055398">
    <property type="entry name" value="Rossmann-like_BshC"/>
</dbReference>
<dbReference type="AlphaFoldDB" id="A0A9E8LW18"/>
<evidence type="ECO:0000313" key="5">
    <source>
        <dbReference type="EMBL" id="WAA10624.1"/>
    </source>
</evidence>
<feature type="domain" description="Bacillithiol biosynthesis BshC N-terminal Rossmann-like" evidence="3">
    <location>
        <begin position="1"/>
        <end position="378"/>
    </location>
</feature>
<accession>A0A9E8LW18</accession>
<reference evidence="5" key="1">
    <citation type="submission" date="2022-09" db="EMBL/GenBank/DDBJ databases">
        <title>Complete Genomes of Fervidibacillus albus and Fervidibacillus halotolerans isolated from tidal flat sediments.</title>
        <authorList>
            <person name="Kwon K.K."/>
            <person name="Yang S.-H."/>
            <person name="Park M.J."/>
            <person name="Oh H.-M."/>
        </authorList>
    </citation>
    <scope>NUCLEOTIDE SEQUENCE</scope>
    <source>
        <strain evidence="5">MEBiC13591</strain>
    </source>
</reference>
<comment type="function">
    <text evidence="2">Involved in bacillithiol (BSH) biosynthesis. May catalyze the last step of the pathway, the addition of cysteine to glucosamine malate (GlcN-Mal) to generate BSH.</text>
</comment>
<dbReference type="Pfam" id="PF24850">
    <property type="entry name" value="CC_BshC"/>
    <property type="match status" value="1"/>
</dbReference>
<name>A0A9E8LW18_9BACI</name>
<dbReference type="EMBL" id="CP106878">
    <property type="protein sequence ID" value="WAA10624.1"/>
    <property type="molecule type" value="Genomic_DNA"/>
</dbReference>
<organism evidence="5 6">
    <name type="scientific">Fervidibacillus albus</name>
    <dbReference type="NCBI Taxonomy" id="2980026"/>
    <lineage>
        <taxon>Bacteria</taxon>
        <taxon>Bacillati</taxon>
        <taxon>Bacillota</taxon>
        <taxon>Bacilli</taxon>
        <taxon>Bacillales</taxon>
        <taxon>Bacillaceae</taxon>
        <taxon>Fervidibacillus</taxon>
    </lineage>
</organism>
<feature type="domain" description="Bacillithiol biosynthesis BshC C-terminal coiled-coil" evidence="4">
    <location>
        <begin position="380"/>
        <end position="539"/>
    </location>
</feature>
<dbReference type="EC" id="6.-.-.-" evidence="2"/>
<comment type="similarity">
    <text evidence="2">Belongs to the BshC family.</text>
</comment>
<evidence type="ECO:0000259" key="4">
    <source>
        <dbReference type="Pfam" id="PF24850"/>
    </source>
</evidence>
<dbReference type="GO" id="GO:0016874">
    <property type="term" value="F:ligase activity"/>
    <property type="evidence" value="ECO:0007669"/>
    <property type="project" value="UniProtKB-UniRule"/>
</dbReference>
<evidence type="ECO:0000259" key="3">
    <source>
        <dbReference type="Pfam" id="PF10079"/>
    </source>
</evidence>
<proteinExistence type="inferred from homology"/>
<protein>
    <recommendedName>
        <fullName evidence="2">Putative cysteine ligase BshC</fullName>
        <ecNumber evidence="2">6.-.-.-</ecNumber>
    </recommendedName>
</protein>
<dbReference type="InterPro" id="IPR055399">
    <property type="entry name" value="CC_BshC"/>
</dbReference>
<dbReference type="KEGG" id="faf:OE104_04710"/>
<dbReference type="HAMAP" id="MF_01867">
    <property type="entry name" value="BshC"/>
    <property type="match status" value="1"/>
</dbReference>
<dbReference type="NCBIfam" id="TIGR03998">
    <property type="entry name" value="thiol_BshC"/>
    <property type="match status" value="1"/>
</dbReference>
<evidence type="ECO:0000256" key="1">
    <source>
        <dbReference type="ARBA" id="ARBA00022598"/>
    </source>
</evidence>
<keyword evidence="1 2" id="KW-0436">Ligase</keyword>
<keyword evidence="6" id="KW-1185">Reference proteome</keyword>
<dbReference type="Pfam" id="PF10079">
    <property type="entry name" value="Rossmann-like_BshC"/>
    <property type="match status" value="1"/>
</dbReference>
<evidence type="ECO:0000256" key="2">
    <source>
        <dbReference type="HAMAP-Rule" id="MF_01867"/>
    </source>
</evidence>
<dbReference type="InterPro" id="IPR011199">
    <property type="entry name" value="Bacillithiol_biosynth_BshC"/>
</dbReference>
<evidence type="ECO:0000313" key="6">
    <source>
        <dbReference type="Proteomes" id="UP001164718"/>
    </source>
</evidence>
<gene>
    <name evidence="2 5" type="primary">bshC</name>
    <name evidence="5" type="ORF">OE104_04710</name>
</gene>
<dbReference type="Proteomes" id="UP001164718">
    <property type="component" value="Chromosome"/>
</dbReference>
<dbReference type="PIRSF" id="PIRSF012535">
    <property type="entry name" value="UCP012535"/>
    <property type="match status" value="1"/>
</dbReference>
<sequence length="539" mass="64344">MELSRFFLPYKNDMLNEYVKNRYHSYFHYPFQNNTADIERLRELNRMEFPRKRLSQHIRRYMERFSISEQVEESLRKLEREKSVVVIGGQQAGLLTGPLYTIYKMMTIVLLAKEKEEKLKIPVVPIFWIAGEDHDFDEINHVFVEERSVLKKKTYRDDTIERKRVMSKRRLDHIQLRQWYEEVIRSYGETDFSNQLLFFLHQQLKRADTVTDFFVSISNELFQNYGLLFVDSSHPELRNIESPYFSEIIDKGDEVAKALQMQQRKMGKRGWQRVIRTDENCYHLFFERDGMRHLLYSSENGFVYTENGTTFSKDELLTLAQSSPEQLSNNVVTRPLMQEFLFPTIAFVAGPGELQYWAELKGVFDLFNKRMPPIVPRLHITLLERNLERELAELNLSLQKVLLTGTGEEKKKRIEMLKDQNLHAYFAKGKREIESIYEQLAHQIVQFDKGLTGIVNKNEQFVLSQLQFLEKKVEEAVKNRHSILLKKYDRIENHLHPFGNYQERCWNITYFFNEYGMDFIDRLMQLPFEINGDHYVVKL</sequence>